<dbReference type="RefSeq" id="WP_189678054.1">
    <property type="nucleotide sequence ID" value="NZ_BNCJ01000001.1"/>
</dbReference>
<accession>A0A8J3GT87</accession>
<protein>
    <submittedName>
        <fullName evidence="1">Uncharacterized protein</fullName>
    </submittedName>
</protein>
<sequence length="111" mass="12206">MGILDRISALITGFGHPTVREVRMARGAAVLRWRKAFRDQPELAEDLIRLSGLLAVQPHILTEGIPTGIAPVDPHAVMFERGQQQLAKVLLSLGGITPYELTQLMEKPDEA</sequence>
<organism evidence="1 2">
    <name type="scientific">Seohaeicola zhoushanensis</name>
    <dbReference type="NCBI Taxonomy" id="1569283"/>
    <lineage>
        <taxon>Bacteria</taxon>
        <taxon>Pseudomonadati</taxon>
        <taxon>Pseudomonadota</taxon>
        <taxon>Alphaproteobacteria</taxon>
        <taxon>Rhodobacterales</taxon>
        <taxon>Roseobacteraceae</taxon>
        <taxon>Seohaeicola</taxon>
    </lineage>
</organism>
<name>A0A8J3GT87_9RHOB</name>
<dbReference type="AlphaFoldDB" id="A0A8J3GT87"/>
<evidence type="ECO:0000313" key="1">
    <source>
        <dbReference type="EMBL" id="GHF33259.1"/>
    </source>
</evidence>
<comment type="caution">
    <text evidence="1">The sequence shown here is derived from an EMBL/GenBank/DDBJ whole genome shotgun (WGS) entry which is preliminary data.</text>
</comment>
<evidence type="ECO:0000313" key="2">
    <source>
        <dbReference type="Proteomes" id="UP000626220"/>
    </source>
</evidence>
<proteinExistence type="predicted"/>
<keyword evidence="2" id="KW-1185">Reference proteome</keyword>
<reference evidence="1" key="1">
    <citation type="journal article" date="2014" name="Int. J. Syst. Evol. Microbiol.">
        <title>Complete genome sequence of Corynebacterium casei LMG S-19264T (=DSM 44701T), isolated from a smear-ripened cheese.</title>
        <authorList>
            <consortium name="US DOE Joint Genome Institute (JGI-PGF)"/>
            <person name="Walter F."/>
            <person name="Albersmeier A."/>
            <person name="Kalinowski J."/>
            <person name="Ruckert C."/>
        </authorList>
    </citation>
    <scope>NUCLEOTIDE SEQUENCE</scope>
    <source>
        <strain evidence="1">KCTC 42650</strain>
    </source>
</reference>
<gene>
    <name evidence="1" type="ORF">GCM10017056_00840</name>
</gene>
<dbReference type="EMBL" id="BNCJ01000001">
    <property type="protein sequence ID" value="GHF33259.1"/>
    <property type="molecule type" value="Genomic_DNA"/>
</dbReference>
<dbReference type="Proteomes" id="UP000626220">
    <property type="component" value="Unassembled WGS sequence"/>
</dbReference>
<reference evidence="1" key="2">
    <citation type="submission" date="2020-09" db="EMBL/GenBank/DDBJ databases">
        <authorList>
            <person name="Sun Q."/>
            <person name="Kim S."/>
        </authorList>
    </citation>
    <scope>NUCLEOTIDE SEQUENCE</scope>
    <source>
        <strain evidence="1">KCTC 42650</strain>
    </source>
</reference>